<dbReference type="EMBL" id="OKQU01000006">
    <property type="protein sequence ID" value="SPE09880.1"/>
    <property type="molecule type" value="Genomic_DNA"/>
</dbReference>
<feature type="transmembrane region" description="Helical" evidence="6">
    <location>
        <begin position="604"/>
        <end position="624"/>
    </location>
</feature>
<dbReference type="InterPro" id="IPR004869">
    <property type="entry name" value="MMPL_dom"/>
</dbReference>
<evidence type="ECO:0000256" key="4">
    <source>
        <dbReference type="ARBA" id="ARBA00022989"/>
    </source>
</evidence>
<gene>
    <name evidence="9" type="primary">ydfJ_2</name>
    <name evidence="8" type="ORF">LES8486_02046</name>
    <name evidence="9" type="ORF">LES9216_02078</name>
</gene>
<keyword evidence="4 6" id="KW-1133">Transmembrane helix</keyword>
<reference evidence="9 10" key="1">
    <citation type="submission" date="2018-02" db="EMBL/GenBank/DDBJ databases">
        <authorList>
            <person name="Cohen D.B."/>
            <person name="Kent A.D."/>
        </authorList>
    </citation>
    <scope>NUCLEOTIDE SEQUENCE [LARGE SCALE GENOMIC DNA]</scope>
    <source>
        <strain evidence="9 10">CECT 9216</strain>
    </source>
</reference>
<evidence type="ECO:0000256" key="6">
    <source>
        <dbReference type="SAM" id="Phobius"/>
    </source>
</evidence>
<keyword evidence="2" id="KW-1003">Cell membrane</keyword>
<feature type="domain" description="SSD" evidence="7">
    <location>
        <begin position="627"/>
        <end position="767"/>
    </location>
</feature>
<keyword evidence="3 6" id="KW-0812">Transmembrane</keyword>
<dbReference type="PROSITE" id="PS50156">
    <property type="entry name" value="SSD"/>
    <property type="match status" value="2"/>
</dbReference>
<dbReference type="SUPFAM" id="SSF82866">
    <property type="entry name" value="Multidrug efflux transporter AcrB transmembrane domain"/>
    <property type="match status" value="2"/>
</dbReference>
<dbReference type="InterPro" id="IPR050545">
    <property type="entry name" value="Mycobact_MmpL"/>
</dbReference>
<feature type="transmembrane region" description="Helical" evidence="6">
    <location>
        <begin position="665"/>
        <end position="684"/>
    </location>
</feature>
<keyword evidence="11" id="KW-1185">Reference proteome</keyword>
<organism evidence="9 10">
    <name type="scientific">Leuconostoc suionicum</name>
    <dbReference type="NCBI Taxonomy" id="1511761"/>
    <lineage>
        <taxon>Bacteria</taxon>
        <taxon>Bacillati</taxon>
        <taxon>Bacillota</taxon>
        <taxon>Bacilli</taxon>
        <taxon>Lactobacillales</taxon>
        <taxon>Lactobacillaceae</taxon>
        <taxon>Leuconostoc</taxon>
    </lineage>
</organism>
<evidence type="ECO:0000313" key="11">
    <source>
        <dbReference type="Proteomes" id="UP000239237"/>
    </source>
</evidence>
<evidence type="ECO:0000259" key="7">
    <source>
        <dbReference type="PROSITE" id="PS50156"/>
    </source>
</evidence>
<evidence type="ECO:0000256" key="3">
    <source>
        <dbReference type="ARBA" id="ARBA00022692"/>
    </source>
</evidence>
<evidence type="ECO:0000313" key="9">
    <source>
        <dbReference type="EMBL" id="SPE09880.1"/>
    </source>
</evidence>
<reference evidence="8 11" key="2">
    <citation type="submission" date="2018-02" db="EMBL/GenBank/DDBJ databases">
        <authorList>
            <person name="Rodrigo-Torres L."/>
            <person name="Arahal R. D."/>
            <person name="Lucena T."/>
        </authorList>
    </citation>
    <scope>NUCLEOTIDE SEQUENCE [LARGE SCALE GENOMIC DNA]</scope>
    <source>
        <strain evidence="8 11">CECT 8486</strain>
    </source>
</reference>
<evidence type="ECO:0000256" key="2">
    <source>
        <dbReference type="ARBA" id="ARBA00022475"/>
    </source>
</evidence>
<dbReference type="GO" id="GO:0005886">
    <property type="term" value="C:plasma membrane"/>
    <property type="evidence" value="ECO:0007669"/>
    <property type="project" value="UniProtKB-SubCell"/>
</dbReference>
<evidence type="ECO:0000256" key="1">
    <source>
        <dbReference type="ARBA" id="ARBA00004651"/>
    </source>
</evidence>
<feature type="transmembrane region" description="Helical" evidence="6">
    <location>
        <begin position="716"/>
        <end position="735"/>
    </location>
</feature>
<feature type="transmembrane region" description="Helical" evidence="6">
    <location>
        <begin position="206"/>
        <end position="228"/>
    </location>
</feature>
<evidence type="ECO:0000313" key="10">
    <source>
        <dbReference type="Proteomes" id="UP000237923"/>
    </source>
</evidence>
<name>A0A2N9KH10_9LACO</name>
<comment type="subcellular location">
    <subcellularLocation>
        <location evidence="1">Cell membrane</location>
        <topology evidence="1">Multi-pass membrane protein</topology>
    </subcellularLocation>
</comment>
<dbReference type="RefSeq" id="WP_105299896.1">
    <property type="nucleotide sequence ID" value="NZ_OKQR01000007.1"/>
</dbReference>
<dbReference type="Proteomes" id="UP000237923">
    <property type="component" value="Unassembled WGS sequence"/>
</dbReference>
<dbReference type="EMBL" id="OKQR01000007">
    <property type="protein sequence ID" value="SPD95080.1"/>
    <property type="molecule type" value="Genomic_DNA"/>
</dbReference>
<evidence type="ECO:0000256" key="5">
    <source>
        <dbReference type="ARBA" id="ARBA00023136"/>
    </source>
</evidence>
<feature type="domain" description="SSD" evidence="7">
    <location>
        <begin position="205"/>
        <end position="341"/>
    </location>
</feature>
<feature type="transmembrane region" description="Helical" evidence="6">
    <location>
        <begin position="234"/>
        <end position="256"/>
    </location>
</feature>
<feature type="transmembrane region" description="Helical" evidence="6">
    <location>
        <begin position="20"/>
        <end position="41"/>
    </location>
</feature>
<feature type="transmembrane region" description="Helical" evidence="6">
    <location>
        <begin position="631"/>
        <end position="653"/>
    </location>
</feature>
<dbReference type="Proteomes" id="UP000239237">
    <property type="component" value="Unassembled WGS sequence"/>
</dbReference>
<accession>A0A2N9KH10</accession>
<sequence length="783" mass="86040">MQRLLTKFGKWVYNHKCKVLILWFSLLIIFLVTLMSLGSHFNEDLKISGLPSTNIQTVLKKEFNQSVDAGTMNIVIQNNNDKSINTEYNKNLINKTITEIATKNKNSINKITNPYESGTISSDNSTAIISITFNKNSNTVPKNIVNGIQKTANSNLKNKNLKVAYSGSVMQSYSTGSLSEIIGVFLAFILLVILFKSFVTAGLPIVTAFIGLISGLMVVMIGTNYFSIASVAQTLSIMISLAVGIDYALFIIHRYISELKNNEKRGENKSANVMSNAEIMGITLSSAGTSVLFAGVTVIIALVGLSFVGIDFLTQMGFAAAIGVVFAVLTAITLLPALISLLHKYIKPIRINKIAKKKPSGWFTRTIINHPIIVSIFSVVVLLSFMIPANHMRLGMPFDGALPKSTTQRQAYDMMADKFGDGYNATLIGVVKLKNSNTSEENKKVLEQITNHVKNMNNVKMLVPVANQEVIEKYNSATMQEKIKSEGQQYIQSKILEYMKKNPTATGAEQQKIANEYKSQYESRIKQDIQTEALSGIPAQISKNKKYAMFVVIPKTNSTSPETENLAKKINKYANKLQKNDVANITLTGTNAVNIDITEKLNNAIPLFMTIVMILAFLLLMFMFKSFIIPLVAIIGFGLSLIASLGLTTLIMQDGVFNISQGAPILAFLPVIVIGIVFGLAMDYEVFMVSRIRENFIKTGDTTQAVQVGLQESGPVIITAALIMIAVFGSFALVSNPTIKAIGISLASGVLFDAFLVRLIIIPATIKIFGKANWYFPRMMRFK</sequence>
<feature type="transmembrane region" description="Helical" evidence="6">
    <location>
        <begin position="181"/>
        <end position="199"/>
    </location>
</feature>
<dbReference type="Gene3D" id="1.20.1640.10">
    <property type="entry name" value="Multidrug efflux transporter AcrB transmembrane domain"/>
    <property type="match status" value="2"/>
</dbReference>
<feature type="transmembrane region" description="Helical" evidence="6">
    <location>
        <begin position="277"/>
        <end position="310"/>
    </location>
</feature>
<protein>
    <submittedName>
        <fullName evidence="9">Membrane protein YdfJ</fullName>
    </submittedName>
</protein>
<evidence type="ECO:0000313" key="8">
    <source>
        <dbReference type="EMBL" id="SPD95080.1"/>
    </source>
</evidence>
<feature type="transmembrane region" description="Helical" evidence="6">
    <location>
        <begin position="316"/>
        <end position="342"/>
    </location>
</feature>
<dbReference type="PANTHER" id="PTHR33406">
    <property type="entry name" value="MEMBRANE PROTEIN MJ1562-RELATED"/>
    <property type="match status" value="1"/>
</dbReference>
<dbReference type="Pfam" id="PF03176">
    <property type="entry name" value="MMPL"/>
    <property type="match status" value="2"/>
</dbReference>
<dbReference type="PANTHER" id="PTHR33406:SF13">
    <property type="entry name" value="MEMBRANE PROTEIN YDFJ"/>
    <property type="match status" value="1"/>
</dbReference>
<feature type="transmembrane region" description="Helical" evidence="6">
    <location>
        <begin position="362"/>
        <end position="387"/>
    </location>
</feature>
<keyword evidence="5 6" id="KW-0472">Membrane</keyword>
<proteinExistence type="predicted"/>
<dbReference type="InterPro" id="IPR000731">
    <property type="entry name" value="SSD"/>
</dbReference>
<dbReference type="AlphaFoldDB" id="A0A2N9KH10"/>